<evidence type="ECO:0000313" key="6">
    <source>
        <dbReference type="Proteomes" id="UP000192906"/>
    </source>
</evidence>
<accession>A0A1X7C4G5</accession>
<dbReference type="Proteomes" id="UP000192906">
    <property type="component" value="Unassembled WGS sequence"/>
</dbReference>
<feature type="chain" id="PRO_5013004999" evidence="4">
    <location>
        <begin position="20"/>
        <end position="175"/>
    </location>
</feature>
<protein>
    <submittedName>
        <fullName evidence="5">Periplasmic chaperone for outer membrane proteins Skp</fullName>
    </submittedName>
</protein>
<feature type="signal peptide" evidence="4">
    <location>
        <begin position="1"/>
        <end position="19"/>
    </location>
</feature>
<keyword evidence="2 4" id="KW-0732">Signal</keyword>
<dbReference type="AlphaFoldDB" id="A0A1X7C4G5"/>
<evidence type="ECO:0000256" key="2">
    <source>
        <dbReference type="ARBA" id="ARBA00022729"/>
    </source>
</evidence>
<keyword evidence="6" id="KW-1185">Reference proteome</keyword>
<evidence type="ECO:0000256" key="4">
    <source>
        <dbReference type="SAM" id="SignalP"/>
    </source>
</evidence>
<dbReference type="PANTHER" id="PTHR35089:SF1">
    <property type="entry name" value="CHAPERONE PROTEIN SKP"/>
    <property type="match status" value="1"/>
</dbReference>
<dbReference type="GO" id="GO:0050821">
    <property type="term" value="P:protein stabilization"/>
    <property type="evidence" value="ECO:0007669"/>
    <property type="project" value="TreeGrafter"/>
</dbReference>
<dbReference type="PANTHER" id="PTHR35089">
    <property type="entry name" value="CHAPERONE PROTEIN SKP"/>
    <property type="match status" value="1"/>
</dbReference>
<dbReference type="GO" id="GO:0005829">
    <property type="term" value="C:cytosol"/>
    <property type="evidence" value="ECO:0007669"/>
    <property type="project" value="TreeGrafter"/>
</dbReference>
<dbReference type="RefSeq" id="WP_085097329.1">
    <property type="nucleotide sequence ID" value="NZ_FWZU01000001.1"/>
</dbReference>
<dbReference type="SMART" id="SM00935">
    <property type="entry name" value="OmpH"/>
    <property type="match status" value="1"/>
</dbReference>
<dbReference type="InterPro" id="IPR005632">
    <property type="entry name" value="Chaperone_Skp"/>
</dbReference>
<dbReference type="SUPFAM" id="SSF111384">
    <property type="entry name" value="OmpH-like"/>
    <property type="match status" value="1"/>
</dbReference>
<comment type="similarity">
    <text evidence="1">Belongs to the Skp family.</text>
</comment>
<dbReference type="GO" id="GO:0051082">
    <property type="term" value="F:unfolded protein binding"/>
    <property type="evidence" value="ECO:0007669"/>
    <property type="project" value="InterPro"/>
</dbReference>
<dbReference type="EMBL" id="FWZU01000001">
    <property type="protein sequence ID" value="SME89635.1"/>
    <property type="molecule type" value="Genomic_DNA"/>
</dbReference>
<name>A0A1X7C4G5_9BACT</name>
<proteinExistence type="inferred from homology"/>
<keyword evidence="3" id="KW-0175">Coiled coil</keyword>
<dbReference type="STRING" id="1519643.SAMN06295933_0323"/>
<evidence type="ECO:0000313" key="5">
    <source>
        <dbReference type="EMBL" id="SME89635.1"/>
    </source>
</evidence>
<gene>
    <name evidence="5" type="ORF">SAMN06295933_0323</name>
</gene>
<dbReference type="Pfam" id="PF03938">
    <property type="entry name" value="OmpH"/>
    <property type="match status" value="1"/>
</dbReference>
<organism evidence="5 6">
    <name type="scientific">Desulfovibrio gilichinskyi</name>
    <dbReference type="NCBI Taxonomy" id="1519643"/>
    <lineage>
        <taxon>Bacteria</taxon>
        <taxon>Pseudomonadati</taxon>
        <taxon>Thermodesulfobacteriota</taxon>
        <taxon>Desulfovibrionia</taxon>
        <taxon>Desulfovibrionales</taxon>
        <taxon>Desulfovibrionaceae</taxon>
        <taxon>Desulfovibrio</taxon>
    </lineage>
</organism>
<feature type="coiled-coil region" evidence="3">
    <location>
        <begin position="45"/>
        <end position="116"/>
    </location>
</feature>
<dbReference type="OrthoDB" id="5432254at2"/>
<dbReference type="Gene3D" id="3.30.910.20">
    <property type="entry name" value="Skp domain"/>
    <property type="match status" value="1"/>
</dbReference>
<dbReference type="InterPro" id="IPR024930">
    <property type="entry name" value="Skp_dom_sf"/>
</dbReference>
<evidence type="ECO:0000256" key="3">
    <source>
        <dbReference type="SAM" id="Coils"/>
    </source>
</evidence>
<evidence type="ECO:0000256" key="1">
    <source>
        <dbReference type="ARBA" id="ARBA00009091"/>
    </source>
</evidence>
<reference evidence="6" key="1">
    <citation type="submission" date="2017-04" db="EMBL/GenBank/DDBJ databases">
        <authorList>
            <person name="Varghese N."/>
            <person name="Submissions S."/>
        </authorList>
    </citation>
    <scope>NUCLEOTIDE SEQUENCE [LARGE SCALE GENOMIC DNA]</scope>
    <source>
        <strain evidence="6">K3S</strain>
    </source>
</reference>
<sequence>MRKILFLVLILVLAFQAQAFADTQKMAVVSLDKLLKDSEIGQVAYKQLEEKFKSAKAKMEVQQKELESLKQSLQKQSLVLSLEAKQDKELEFKRKVRDYQDLAQATQRKMQAEQQKLGTPVMEAVKEAVDSYAKKNTVTAVFDKRSSGFLYVDDTVDVTNEVLLEMNRAFRAGKK</sequence>